<keyword evidence="10" id="KW-1185">Reference proteome</keyword>
<comment type="subcellular location">
    <subcellularLocation>
        <location evidence="1">Cell membrane</location>
        <topology evidence="1">Multi-pass membrane protein</topology>
    </subcellularLocation>
</comment>
<name>A0A977KBU9_9CREN</name>
<sequence>MLILFGSWSLYEAIAPVGVPPLLALLTLLPALYLVYSYRNSKCFTPTLVYFLILLGYFLPIFLELTPFSTLSLDYEVLAKALSPLGFKVMYLGKEILIVQGNELLASYTLACSSLRSLMFLLFPLVCKCSWRRRIGASLAGLILGLPISWIRILVMFYLYKVFEVSIDILHYTVSPLITFILGLGVFMVQGKICEDAIEELLVGVECFFDAWEDCKKLRIGRPCSGPLGRCGSGS</sequence>
<feature type="transmembrane region" description="Helical" evidence="8">
    <location>
        <begin position="13"/>
        <end position="36"/>
    </location>
</feature>
<dbReference type="GO" id="GO:0005886">
    <property type="term" value="C:plasma membrane"/>
    <property type="evidence" value="ECO:0007669"/>
    <property type="project" value="UniProtKB-SubCell"/>
</dbReference>
<feature type="transmembrane region" description="Helical" evidence="8">
    <location>
        <begin position="139"/>
        <end position="163"/>
    </location>
</feature>
<dbReference type="EMBL" id="CP006868">
    <property type="protein sequence ID" value="UXD22774.1"/>
    <property type="molecule type" value="Genomic_DNA"/>
</dbReference>
<protein>
    <recommendedName>
        <fullName evidence="11">Exosortase/archaeosortase family protein</fullName>
    </recommendedName>
</protein>
<feature type="transmembrane region" description="Helical" evidence="8">
    <location>
        <begin position="169"/>
        <end position="189"/>
    </location>
</feature>
<feature type="transmembrane region" description="Helical" evidence="8">
    <location>
        <begin position="105"/>
        <end position="127"/>
    </location>
</feature>
<evidence type="ECO:0000256" key="6">
    <source>
        <dbReference type="ARBA" id="ARBA00022989"/>
    </source>
</evidence>
<dbReference type="AlphaFoldDB" id="A0A977KBU9"/>
<feature type="transmembrane region" description="Helical" evidence="8">
    <location>
        <begin position="43"/>
        <end position="63"/>
    </location>
</feature>
<dbReference type="NCBIfam" id="TIGR04178">
    <property type="entry name" value="exo_archaeo"/>
    <property type="match status" value="1"/>
</dbReference>
<accession>A0A977KBU9</accession>
<dbReference type="GO" id="GO:0008233">
    <property type="term" value="F:peptidase activity"/>
    <property type="evidence" value="ECO:0007669"/>
    <property type="project" value="UniProtKB-KW"/>
</dbReference>
<dbReference type="GO" id="GO:0006508">
    <property type="term" value="P:proteolysis"/>
    <property type="evidence" value="ECO:0007669"/>
    <property type="project" value="UniProtKB-KW"/>
</dbReference>
<evidence type="ECO:0000256" key="5">
    <source>
        <dbReference type="ARBA" id="ARBA00022801"/>
    </source>
</evidence>
<evidence type="ECO:0000256" key="7">
    <source>
        <dbReference type="ARBA" id="ARBA00023136"/>
    </source>
</evidence>
<keyword evidence="7 8" id="KW-0472">Membrane</keyword>
<dbReference type="KEGG" id="ipc:IPA_08145"/>
<proteinExistence type="predicted"/>
<dbReference type="Proteomes" id="UP001063698">
    <property type="component" value="Chromosome"/>
</dbReference>
<keyword evidence="6 8" id="KW-1133">Transmembrane helix</keyword>
<evidence type="ECO:0008006" key="11">
    <source>
        <dbReference type="Google" id="ProtNLM"/>
    </source>
</evidence>
<evidence type="ECO:0000256" key="8">
    <source>
        <dbReference type="SAM" id="Phobius"/>
    </source>
</evidence>
<evidence type="ECO:0000256" key="2">
    <source>
        <dbReference type="ARBA" id="ARBA00022475"/>
    </source>
</evidence>
<keyword evidence="3" id="KW-0645">Protease</keyword>
<evidence type="ECO:0000256" key="3">
    <source>
        <dbReference type="ARBA" id="ARBA00022670"/>
    </source>
</evidence>
<evidence type="ECO:0000313" key="10">
    <source>
        <dbReference type="Proteomes" id="UP001063698"/>
    </source>
</evidence>
<evidence type="ECO:0000313" key="9">
    <source>
        <dbReference type="EMBL" id="UXD22774.1"/>
    </source>
</evidence>
<organism evidence="9 10">
    <name type="scientific">Ignicoccus pacificus DSM 13166</name>
    <dbReference type="NCBI Taxonomy" id="940294"/>
    <lineage>
        <taxon>Archaea</taxon>
        <taxon>Thermoproteota</taxon>
        <taxon>Thermoprotei</taxon>
        <taxon>Desulfurococcales</taxon>
        <taxon>Desulfurococcaceae</taxon>
        <taxon>Ignicoccus</taxon>
    </lineage>
</organism>
<keyword evidence="4 8" id="KW-0812">Transmembrane</keyword>
<gene>
    <name evidence="9" type="ORF">IPA_08145</name>
</gene>
<evidence type="ECO:0000256" key="1">
    <source>
        <dbReference type="ARBA" id="ARBA00004651"/>
    </source>
</evidence>
<keyword evidence="5" id="KW-0378">Hydrolase</keyword>
<dbReference type="InterPro" id="IPR026392">
    <property type="entry name" value="Exo/Archaeosortase_dom"/>
</dbReference>
<evidence type="ECO:0000256" key="4">
    <source>
        <dbReference type="ARBA" id="ARBA00022692"/>
    </source>
</evidence>
<reference evidence="9" key="1">
    <citation type="submission" date="2013-11" db="EMBL/GenBank/DDBJ databases">
        <title>Comparative genomics of Ignicoccus.</title>
        <authorList>
            <person name="Podar M."/>
        </authorList>
    </citation>
    <scope>NUCLEOTIDE SEQUENCE</scope>
    <source>
        <strain evidence="9">DSM 13166</strain>
    </source>
</reference>
<keyword evidence="2" id="KW-1003">Cell membrane</keyword>